<reference evidence="1 2" key="1">
    <citation type="submission" date="2018-02" db="EMBL/GenBank/DDBJ databases">
        <title>The genomes of Aspergillus section Nigri reveals drivers in fungal speciation.</title>
        <authorList>
            <consortium name="DOE Joint Genome Institute"/>
            <person name="Vesth T.C."/>
            <person name="Nybo J."/>
            <person name="Theobald S."/>
            <person name="Brandl J."/>
            <person name="Frisvad J.C."/>
            <person name="Nielsen K.F."/>
            <person name="Lyhne E.K."/>
            <person name="Kogle M.E."/>
            <person name="Kuo A."/>
            <person name="Riley R."/>
            <person name="Clum A."/>
            <person name="Nolan M."/>
            <person name="Lipzen A."/>
            <person name="Salamov A."/>
            <person name="Henrissat B."/>
            <person name="Wiebenga A."/>
            <person name="De vries R.P."/>
            <person name="Grigoriev I.V."/>
            <person name="Mortensen U.H."/>
            <person name="Andersen M.R."/>
            <person name="Baker S.E."/>
        </authorList>
    </citation>
    <scope>NUCLEOTIDE SEQUENCE [LARGE SCALE GENOMIC DNA]</scope>
    <source>
        <strain evidence="1 2">CBS 707.79</strain>
    </source>
</reference>
<evidence type="ECO:0000313" key="2">
    <source>
        <dbReference type="Proteomes" id="UP000247810"/>
    </source>
</evidence>
<name>A0A319DB59_9EURO</name>
<evidence type="ECO:0000313" key="1">
    <source>
        <dbReference type="EMBL" id="PYH94384.1"/>
    </source>
</evidence>
<protein>
    <submittedName>
        <fullName evidence="1">Uncharacterized protein</fullName>
    </submittedName>
</protein>
<proteinExistence type="predicted"/>
<dbReference type="Proteomes" id="UP000247810">
    <property type="component" value="Unassembled WGS sequence"/>
</dbReference>
<organism evidence="1 2">
    <name type="scientific">Aspergillus ellipticus CBS 707.79</name>
    <dbReference type="NCBI Taxonomy" id="1448320"/>
    <lineage>
        <taxon>Eukaryota</taxon>
        <taxon>Fungi</taxon>
        <taxon>Dikarya</taxon>
        <taxon>Ascomycota</taxon>
        <taxon>Pezizomycotina</taxon>
        <taxon>Eurotiomycetes</taxon>
        <taxon>Eurotiomycetidae</taxon>
        <taxon>Eurotiales</taxon>
        <taxon>Aspergillaceae</taxon>
        <taxon>Aspergillus</taxon>
        <taxon>Aspergillus subgen. Circumdati</taxon>
    </lineage>
</organism>
<dbReference type="VEuPathDB" id="FungiDB:BO71DRAFT_325510"/>
<dbReference type="AlphaFoldDB" id="A0A319DB59"/>
<accession>A0A319DB59</accession>
<keyword evidence="2" id="KW-1185">Reference proteome</keyword>
<dbReference type="EMBL" id="KZ825872">
    <property type="protein sequence ID" value="PYH94384.1"/>
    <property type="molecule type" value="Genomic_DNA"/>
</dbReference>
<gene>
    <name evidence="1" type="ORF">BO71DRAFT_325510</name>
</gene>
<feature type="non-terminal residue" evidence="1">
    <location>
        <position position="1"/>
    </location>
</feature>
<sequence>QTYTIYIYKYRIPGIFNIYLTNYNMQKAIPGLIVIIYTGLAPVLRNNRFSVEGWVIYNRNIVFLQPGEIV</sequence>
<dbReference type="OrthoDB" id="4500730at2759"/>